<feature type="transmembrane region" description="Helical" evidence="1">
    <location>
        <begin position="183"/>
        <end position="206"/>
    </location>
</feature>
<keyword evidence="1" id="KW-0812">Transmembrane</keyword>
<feature type="transmembrane region" description="Helical" evidence="1">
    <location>
        <begin position="119"/>
        <end position="142"/>
    </location>
</feature>
<accession>A0A8J3EYQ5</accession>
<evidence type="ECO:0000313" key="3">
    <source>
        <dbReference type="Proteomes" id="UP000626244"/>
    </source>
</evidence>
<evidence type="ECO:0000313" key="2">
    <source>
        <dbReference type="EMBL" id="GGI16235.1"/>
    </source>
</evidence>
<proteinExistence type="predicted"/>
<dbReference type="OrthoDB" id="1751619at2"/>
<dbReference type="RefSeq" id="WP_088000832.1">
    <property type="nucleotide sequence ID" value="NZ_BMHB01000002.1"/>
</dbReference>
<comment type="caution">
    <text evidence="2">The sequence shown here is derived from an EMBL/GenBank/DDBJ whole genome shotgun (WGS) entry which is preliminary data.</text>
</comment>
<gene>
    <name evidence="2" type="ORF">GCM10007380_31950</name>
</gene>
<keyword evidence="1" id="KW-0472">Membrane</keyword>
<dbReference type="Proteomes" id="UP000626244">
    <property type="component" value="Unassembled WGS sequence"/>
</dbReference>
<protein>
    <submittedName>
        <fullName evidence="2">Uncharacterized protein</fullName>
    </submittedName>
</protein>
<keyword evidence="1" id="KW-1133">Transmembrane helix</keyword>
<sequence length="282" mass="32172">MNRFIKLVNFEINRFIKLYIGLLVLTAISQFVSIFIAKSDYLNRAEQAKYASSSKALEEFISVNGTISFHHVTNNIFFVAPIAICVALMLLYIFMIWYRDYFGKNTFIYRLFMVPTSRMTIYFAKASTILIMVLSLIAYQFILLPIEITIFENSVPSELLSKVSTVDLILNNMLFTTVLPSNFIQFLLSYGVGLVSIFAIFTVILLERSFRWKGILMGILYAAFIVIVLISPILINELVLMPNNGFSLYPNEVFYIELGLIGLITAISIMLSKYLLQNKVSV</sequence>
<organism evidence="2 3">
    <name type="scientific">Gottfriedia solisilvae</name>
    <dbReference type="NCBI Taxonomy" id="1516104"/>
    <lineage>
        <taxon>Bacteria</taxon>
        <taxon>Bacillati</taxon>
        <taxon>Bacillota</taxon>
        <taxon>Bacilli</taxon>
        <taxon>Bacillales</taxon>
        <taxon>Bacillaceae</taxon>
        <taxon>Gottfriedia</taxon>
    </lineage>
</organism>
<feature type="transmembrane region" description="Helical" evidence="1">
    <location>
        <begin position="218"/>
        <end position="235"/>
    </location>
</feature>
<feature type="transmembrane region" description="Helical" evidence="1">
    <location>
        <begin position="255"/>
        <end position="276"/>
    </location>
</feature>
<keyword evidence="3" id="KW-1185">Reference proteome</keyword>
<evidence type="ECO:0000256" key="1">
    <source>
        <dbReference type="SAM" id="Phobius"/>
    </source>
</evidence>
<dbReference type="EMBL" id="BMHB01000002">
    <property type="protein sequence ID" value="GGI16235.1"/>
    <property type="molecule type" value="Genomic_DNA"/>
</dbReference>
<feature type="transmembrane region" description="Helical" evidence="1">
    <location>
        <begin position="16"/>
        <end position="37"/>
    </location>
</feature>
<feature type="transmembrane region" description="Helical" evidence="1">
    <location>
        <begin position="76"/>
        <end position="98"/>
    </location>
</feature>
<dbReference type="AlphaFoldDB" id="A0A8J3EYQ5"/>
<reference evidence="3" key="1">
    <citation type="journal article" date="2019" name="Int. J. Syst. Evol. Microbiol.">
        <title>The Global Catalogue of Microorganisms (GCM) 10K type strain sequencing project: providing services to taxonomists for standard genome sequencing and annotation.</title>
        <authorList>
            <consortium name="The Broad Institute Genomics Platform"/>
            <consortium name="The Broad Institute Genome Sequencing Center for Infectious Disease"/>
            <person name="Wu L."/>
            <person name="Ma J."/>
        </authorList>
    </citation>
    <scope>NUCLEOTIDE SEQUENCE [LARGE SCALE GENOMIC DNA]</scope>
    <source>
        <strain evidence="3">CGMCC 1.14993</strain>
    </source>
</reference>
<name>A0A8J3EYQ5_9BACI</name>